<gene>
    <name evidence="1" type="ORF">LTR82_011670</name>
    <name evidence="2" type="ORF">LTR91_000271</name>
</gene>
<evidence type="ECO:0000313" key="1">
    <source>
        <dbReference type="EMBL" id="KAK0317347.1"/>
    </source>
</evidence>
<comment type="caution">
    <text evidence="2">The sequence shown here is derived from an EMBL/GenBank/DDBJ whole genome shotgun (WGS) entry which is preliminary data.</text>
</comment>
<keyword evidence="3" id="KW-1185">Reference proteome</keyword>
<dbReference type="AlphaFoldDB" id="A0AAN6L433"/>
<protein>
    <submittedName>
        <fullName evidence="2">Uncharacterized protein</fullName>
    </submittedName>
</protein>
<name>A0AAN6L433_9PEZI</name>
<proteinExistence type="predicted"/>
<dbReference type="Proteomes" id="UP001168146">
    <property type="component" value="Unassembled WGS sequence"/>
</dbReference>
<sequence>MPGEDGHWMLDLQLMHHYLTHTKYILTEHQDMVGLYISIVRKSLAKTPRHIDHEDDTQGRHGNFWSVVFGDQSDKRQNKWLEFFAALCPVMKHTSEKQLGTETI</sequence>
<evidence type="ECO:0000313" key="2">
    <source>
        <dbReference type="EMBL" id="KAK1016251.1"/>
    </source>
</evidence>
<accession>A0AAN6L433</accession>
<dbReference type="EMBL" id="JAUJLE010000001">
    <property type="protein sequence ID" value="KAK1016251.1"/>
    <property type="molecule type" value="Genomic_DNA"/>
</dbReference>
<evidence type="ECO:0000313" key="3">
    <source>
        <dbReference type="Proteomes" id="UP001175353"/>
    </source>
</evidence>
<reference evidence="1" key="1">
    <citation type="submission" date="2021-12" db="EMBL/GenBank/DDBJ databases">
        <title>Black yeast isolated from Biological Soil Crust.</title>
        <authorList>
            <person name="Kurbessoian T."/>
        </authorList>
    </citation>
    <scope>NUCLEOTIDE SEQUENCE</scope>
    <source>
        <strain evidence="1">CCFEE 5208</strain>
    </source>
</reference>
<dbReference type="EMBL" id="JASUXU010000044">
    <property type="protein sequence ID" value="KAK0317347.1"/>
    <property type="molecule type" value="Genomic_DNA"/>
</dbReference>
<organism evidence="2 3">
    <name type="scientific">Friedmanniomyces endolithicus</name>
    <dbReference type="NCBI Taxonomy" id="329885"/>
    <lineage>
        <taxon>Eukaryota</taxon>
        <taxon>Fungi</taxon>
        <taxon>Dikarya</taxon>
        <taxon>Ascomycota</taxon>
        <taxon>Pezizomycotina</taxon>
        <taxon>Dothideomycetes</taxon>
        <taxon>Dothideomycetidae</taxon>
        <taxon>Mycosphaerellales</taxon>
        <taxon>Teratosphaeriaceae</taxon>
        <taxon>Friedmanniomyces</taxon>
    </lineage>
</organism>
<reference evidence="2" key="2">
    <citation type="submission" date="2023-06" db="EMBL/GenBank/DDBJ databases">
        <title>Black Yeasts Isolated from many extreme environments.</title>
        <authorList>
            <person name="Coleine C."/>
            <person name="Stajich J.E."/>
            <person name="Selbmann L."/>
        </authorList>
    </citation>
    <scope>NUCLEOTIDE SEQUENCE</scope>
    <source>
        <strain evidence="2">CCFEE 5200</strain>
    </source>
</reference>
<dbReference type="Proteomes" id="UP001175353">
    <property type="component" value="Unassembled WGS sequence"/>
</dbReference>